<name>A0A0L0G424_9EUKA</name>
<proteinExistence type="predicted"/>
<protein>
    <submittedName>
        <fullName evidence="1">Uncharacterized protein</fullName>
    </submittedName>
</protein>
<dbReference type="AlphaFoldDB" id="A0A0L0G424"/>
<dbReference type="RefSeq" id="XP_014157707.1">
    <property type="nucleotide sequence ID" value="XM_014302232.1"/>
</dbReference>
<evidence type="ECO:0000313" key="1">
    <source>
        <dbReference type="EMBL" id="KNC83805.1"/>
    </source>
</evidence>
<dbReference type="Proteomes" id="UP000054560">
    <property type="component" value="Unassembled WGS sequence"/>
</dbReference>
<gene>
    <name evidence="1" type="ORF">SARC_03981</name>
</gene>
<evidence type="ECO:0000313" key="2">
    <source>
        <dbReference type="Proteomes" id="UP000054560"/>
    </source>
</evidence>
<dbReference type="EMBL" id="KQ241809">
    <property type="protein sequence ID" value="KNC83805.1"/>
    <property type="molecule type" value="Genomic_DNA"/>
</dbReference>
<organism evidence="1 2">
    <name type="scientific">Sphaeroforma arctica JP610</name>
    <dbReference type="NCBI Taxonomy" id="667725"/>
    <lineage>
        <taxon>Eukaryota</taxon>
        <taxon>Ichthyosporea</taxon>
        <taxon>Ichthyophonida</taxon>
        <taxon>Sphaeroforma</taxon>
    </lineage>
</organism>
<reference evidence="1 2" key="1">
    <citation type="submission" date="2011-02" db="EMBL/GenBank/DDBJ databases">
        <title>The Genome Sequence of Sphaeroforma arctica JP610.</title>
        <authorList>
            <consortium name="The Broad Institute Genome Sequencing Platform"/>
            <person name="Russ C."/>
            <person name="Cuomo C."/>
            <person name="Young S.K."/>
            <person name="Zeng Q."/>
            <person name="Gargeya S."/>
            <person name="Alvarado L."/>
            <person name="Berlin A."/>
            <person name="Chapman S.B."/>
            <person name="Chen Z."/>
            <person name="Freedman E."/>
            <person name="Gellesch M."/>
            <person name="Goldberg J."/>
            <person name="Griggs A."/>
            <person name="Gujja S."/>
            <person name="Heilman E."/>
            <person name="Heiman D."/>
            <person name="Howarth C."/>
            <person name="Mehta T."/>
            <person name="Neiman D."/>
            <person name="Pearson M."/>
            <person name="Roberts A."/>
            <person name="Saif S."/>
            <person name="Shea T."/>
            <person name="Shenoy N."/>
            <person name="Sisk P."/>
            <person name="Stolte C."/>
            <person name="Sykes S."/>
            <person name="White J."/>
            <person name="Yandava C."/>
            <person name="Burger G."/>
            <person name="Gray M.W."/>
            <person name="Holland P.W.H."/>
            <person name="King N."/>
            <person name="Lang F.B.F."/>
            <person name="Roger A.J."/>
            <person name="Ruiz-Trillo I."/>
            <person name="Haas B."/>
            <person name="Nusbaum C."/>
            <person name="Birren B."/>
        </authorList>
    </citation>
    <scope>NUCLEOTIDE SEQUENCE [LARGE SCALE GENOMIC DNA]</scope>
    <source>
        <strain evidence="1 2">JP610</strain>
    </source>
</reference>
<accession>A0A0L0G424</accession>
<keyword evidence="2" id="KW-1185">Reference proteome</keyword>
<sequence length="116" mass="13210">MSKKIILSDAPRDISTYVASLPVDQIQEVVTKVEDIIADLKKIKYDPRVIKNWESLFAKLNDSDGAKTSATYNELVDKILFYMSLAIAKYLEYSLQDLVNRASLLKMYLDSMESIP</sequence>
<dbReference type="GeneID" id="25904485"/>